<evidence type="ECO:0000313" key="3">
    <source>
        <dbReference type="EMBL" id="KAG2268922.1"/>
    </source>
</evidence>
<gene>
    <name evidence="3" type="ORF">Bca52824_063477</name>
</gene>
<dbReference type="InterPro" id="IPR040256">
    <property type="entry name" value="At4g02000-like"/>
</dbReference>
<proteinExistence type="predicted"/>
<feature type="region of interest" description="Disordered" evidence="1">
    <location>
        <begin position="64"/>
        <end position="103"/>
    </location>
</feature>
<evidence type="ECO:0000259" key="2">
    <source>
        <dbReference type="Pfam" id="PF14111"/>
    </source>
</evidence>
<feature type="region of interest" description="Disordered" evidence="1">
    <location>
        <begin position="348"/>
        <end position="408"/>
    </location>
</feature>
<dbReference type="OrthoDB" id="1107659at2759"/>
<dbReference type="Proteomes" id="UP000886595">
    <property type="component" value="Unassembled WGS sequence"/>
</dbReference>
<dbReference type="InterPro" id="IPR025558">
    <property type="entry name" value="DUF4283"/>
</dbReference>
<dbReference type="PANTHER" id="PTHR31286:SF154">
    <property type="entry name" value="CCHC-TYPE DOMAIN-CONTAINING PROTEIN"/>
    <property type="match status" value="1"/>
</dbReference>
<name>A0A8X7U7Q6_BRACI</name>
<feature type="compositionally biased region" description="Basic residues" evidence="1">
    <location>
        <begin position="364"/>
        <end position="379"/>
    </location>
</feature>
<organism evidence="3 4">
    <name type="scientific">Brassica carinata</name>
    <name type="common">Ethiopian mustard</name>
    <name type="synonym">Abyssinian cabbage</name>
    <dbReference type="NCBI Taxonomy" id="52824"/>
    <lineage>
        <taxon>Eukaryota</taxon>
        <taxon>Viridiplantae</taxon>
        <taxon>Streptophyta</taxon>
        <taxon>Embryophyta</taxon>
        <taxon>Tracheophyta</taxon>
        <taxon>Spermatophyta</taxon>
        <taxon>Magnoliopsida</taxon>
        <taxon>eudicotyledons</taxon>
        <taxon>Gunneridae</taxon>
        <taxon>Pentapetalae</taxon>
        <taxon>rosids</taxon>
        <taxon>malvids</taxon>
        <taxon>Brassicales</taxon>
        <taxon>Brassicaceae</taxon>
        <taxon>Brassiceae</taxon>
        <taxon>Brassica</taxon>
    </lineage>
</organism>
<evidence type="ECO:0000256" key="1">
    <source>
        <dbReference type="SAM" id="MobiDB-lite"/>
    </source>
</evidence>
<accession>A0A8X7U7Q6</accession>
<dbReference type="Gene3D" id="3.60.10.10">
    <property type="entry name" value="Endonuclease/exonuclease/phosphatase"/>
    <property type="match status" value="1"/>
</dbReference>
<protein>
    <recommendedName>
        <fullName evidence="2">DUF4283 domain-containing protein</fullName>
    </recommendedName>
</protein>
<keyword evidence="4" id="KW-1185">Reference proteome</keyword>
<dbReference type="AlphaFoldDB" id="A0A8X7U7Q6"/>
<evidence type="ECO:0000313" key="4">
    <source>
        <dbReference type="Proteomes" id="UP000886595"/>
    </source>
</evidence>
<dbReference type="PANTHER" id="PTHR31286">
    <property type="entry name" value="GLYCINE-RICH CELL WALL STRUCTURAL PROTEIN 1.8-LIKE"/>
    <property type="match status" value="1"/>
</dbReference>
<feature type="compositionally biased region" description="Polar residues" evidence="1">
    <location>
        <begin position="393"/>
        <end position="403"/>
    </location>
</feature>
<sequence>MGKRKKPGAAMLAASSKLGRLAFLSARVSAPSVKSTTTPEDSAPLIDAKVVQKTKSTVVPEIGVDTTTTPSQCAVEGSSSNAISTSEPLEEPAAQGTPSSAPSLLSTRIKRSLTLQELGTPTTHVSGAPFVLIPDENIDAAKEEFKEFVFARFTGDIPPKGRIIGVVNAMWARTGPRIFVHRIGEGTFLLKVTNERTKATILSRQAWMIKGCHMFVAAWSPEFTPEQPQLTSIVVPVELRGVPYLMFNQQSLSRIATAIGRPVSLAPKTERKENFEVAKVWIHVNLLESLPEKIVSGFSNGREAEIFVSYPWLPDKCSQCGKFGHKHQLCPSAGKLWRPIDPAAGVCRYASPSGRPKSRESQGRRRSRRGRLERARRRDLRGGRRDLVERATDNLSPHSNTAQQKKECQAPESCWQTLRLFESLEIEILVDQQTSVTPAHPSPPSRQVVSLDRNSGFSTVHVFHEDDGSAPCKADDSGDPFLLVSNRKGLNSNTRYSSVKDWIGKNKPHFGAYLETKIQHNNSSRITNSIPTECKHFTNSDSQSTARTFVVWHPSVTVTIYKASPQMVTCGIFILSQNLSFTVSFVYGFNQVDEWQQLWDDLAFINSTTPASRFPWAVLGDFIQILRSDQHSQHLSGDIDTSGMDDFNFALQEAELFEAQANGLTYSWWNNQDGNPVAKKIDHTLINHHWTQYFPDSFCEFLEPERAPKPFNFFHDTIDHPKYLDTVREAWNFNTVQGSLQIRLLWWLWHIASLESSRLEHEERRKLQVLKSRVQWNHLGDRDTSFYHKSVVQRASQNYIHFLRDSHDQMINTTEGIKDHVVEYFKDVLGSTELRQSPVTVEELSVLMPFRCSSTQQYELMKDFKTLSSLEMNPSKSEIFFGGYNDTEAAEISQRAGFKQGIFSTRYLGLPLNLGRLTLLTLQQLLDKITGKMYSWTFETVFRLKRTWSFFCEPDSLLSRWLKNHIFSPKRMLQLRPMLPDLMRCDIGNGKVASFWFDSWTDIGPLIEIAEDSRPRSLRVRKSTVVLDATSCGFWRLPTARSQQMQTIQIAITAIQSPDLFGPSFSSKEIDLEYLPGHRIDRSIIRDRSFCMTSTFADRVKCTRSISICSAFFCSA</sequence>
<dbReference type="EMBL" id="JAAMPC010000013">
    <property type="protein sequence ID" value="KAG2268922.1"/>
    <property type="molecule type" value="Genomic_DNA"/>
</dbReference>
<feature type="compositionally biased region" description="Basic and acidic residues" evidence="1">
    <location>
        <begin position="380"/>
        <end position="392"/>
    </location>
</feature>
<dbReference type="InterPro" id="IPR036691">
    <property type="entry name" value="Endo/exonu/phosph_ase_sf"/>
</dbReference>
<reference evidence="3 4" key="1">
    <citation type="submission" date="2020-02" db="EMBL/GenBank/DDBJ databases">
        <authorList>
            <person name="Ma Q."/>
            <person name="Huang Y."/>
            <person name="Song X."/>
            <person name="Pei D."/>
        </authorList>
    </citation>
    <scope>NUCLEOTIDE SEQUENCE [LARGE SCALE GENOMIC DNA]</scope>
    <source>
        <strain evidence="3">Sxm20200214</strain>
        <tissue evidence="3">Leaf</tissue>
    </source>
</reference>
<comment type="caution">
    <text evidence="3">The sequence shown here is derived from an EMBL/GenBank/DDBJ whole genome shotgun (WGS) entry which is preliminary data.</text>
</comment>
<dbReference type="SUPFAM" id="SSF56219">
    <property type="entry name" value="DNase I-like"/>
    <property type="match status" value="1"/>
</dbReference>
<feature type="domain" description="DUF4283" evidence="2">
    <location>
        <begin position="142"/>
        <end position="227"/>
    </location>
</feature>
<dbReference type="Pfam" id="PF14111">
    <property type="entry name" value="DUF4283"/>
    <property type="match status" value="1"/>
</dbReference>
<feature type="compositionally biased region" description="Polar residues" evidence="1">
    <location>
        <begin position="65"/>
        <end position="87"/>
    </location>
</feature>